<evidence type="ECO:0000259" key="6">
    <source>
        <dbReference type="Pfam" id="PF13243"/>
    </source>
</evidence>
<feature type="domain" description="Squalene cyclase C-terminal" evidence="6">
    <location>
        <begin position="415"/>
        <end position="541"/>
    </location>
</feature>
<protein>
    <recommendedName>
        <fullName evidence="4">Terpene cyclase/mutase family member</fullName>
        <ecNumber evidence="4">5.4.99.-</ecNumber>
    </recommendedName>
</protein>
<reference evidence="8 9" key="1">
    <citation type="submission" date="2023-05" db="EMBL/GenBank/DDBJ databases">
        <title>A 100% complete, gapless, phased diploid assembly of the Scenedesmus obliquus UTEX 3031 genome.</title>
        <authorList>
            <person name="Biondi T.C."/>
            <person name="Hanschen E.R."/>
            <person name="Kwon T."/>
            <person name="Eng W."/>
            <person name="Kruse C.P.S."/>
            <person name="Koehler S.I."/>
            <person name="Kunde Y."/>
            <person name="Gleasner C.D."/>
            <person name="You Mak K.T."/>
            <person name="Polle J."/>
            <person name="Hovde B.T."/>
            <person name="Starkenburg S.R."/>
        </authorList>
    </citation>
    <scope>NUCLEOTIDE SEQUENCE [LARGE SCALE GENOMIC DNA]</scope>
    <source>
        <strain evidence="8 9">DOE0152z</strain>
    </source>
</reference>
<proteinExistence type="inferred from homology"/>
<gene>
    <name evidence="8" type="ORF">OEZ85_002268</name>
</gene>
<dbReference type="PANTHER" id="PTHR11764:SF20">
    <property type="entry name" value="LANOSTEROL SYNTHASE"/>
    <property type="match status" value="1"/>
</dbReference>
<evidence type="ECO:0000259" key="7">
    <source>
        <dbReference type="Pfam" id="PF13249"/>
    </source>
</evidence>
<evidence type="ECO:0000313" key="9">
    <source>
        <dbReference type="Proteomes" id="UP001244341"/>
    </source>
</evidence>
<dbReference type="InterPro" id="IPR032696">
    <property type="entry name" value="SQ_cyclase_C"/>
</dbReference>
<dbReference type="InterPro" id="IPR032697">
    <property type="entry name" value="SQ_cyclase_N"/>
</dbReference>
<feature type="region of interest" description="Disordered" evidence="5">
    <location>
        <begin position="1"/>
        <end position="22"/>
    </location>
</feature>
<evidence type="ECO:0000256" key="1">
    <source>
        <dbReference type="ARBA" id="ARBA00009755"/>
    </source>
</evidence>
<name>A0ABY8U321_TETOB</name>
<evidence type="ECO:0000313" key="8">
    <source>
        <dbReference type="EMBL" id="WIA15642.1"/>
    </source>
</evidence>
<evidence type="ECO:0000256" key="2">
    <source>
        <dbReference type="ARBA" id="ARBA00022737"/>
    </source>
</evidence>
<dbReference type="CDD" id="cd02892">
    <property type="entry name" value="SQCY_1"/>
    <property type="match status" value="1"/>
</dbReference>
<dbReference type="InterPro" id="IPR018333">
    <property type="entry name" value="Squalene_cyclase"/>
</dbReference>
<dbReference type="PANTHER" id="PTHR11764">
    <property type="entry name" value="TERPENE CYCLASE/MUTASE FAMILY MEMBER"/>
    <property type="match status" value="1"/>
</dbReference>
<evidence type="ECO:0000256" key="5">
    <source>
        <dbReference type="SAM" id="MobiDB-lite"/>
    </source>
</evidence>
<keyword evidence="2" id="KW-0677">Repeat</keyword>
<keyword evidence="9" id="KW-1185">Reference proteome</keyword>
<feature type="domain" description="Squalene cyclase C-terminal" evidence="6">
    <location>
        <begin position="569"/>
        <end position="812"/>
    </location>
</feature>
<dbReference type="Proteomes" id="UP001244341">
    <property type="component" value="Chromosome 6b"/>
</dbReference>
<dbReference type="InterPro" id="IPR002365">
    <property type="entry name" value="Terpene_synthase_CS"/>
</dbReference>
<organism evidence="8 9">
    <name type="scientific">Tetradesmus obliquus</name>
    <name type="common">Green alga</name>
    <name type="synonym">Acutodesmus obliquus</name>
    <dbReference type="NCBI Taxonomy" id="3088"/>
    <lineage>
        <taxon>Eukaryota</taxon>
        <taxon>Viridiplantae</taxon>
        <taxon>Chlorophyta</taxon>
        <taxon>core chlorophytes</taxon>
        <taxon>Chlorophyceae</taxon>
        <taxon>CS clade</taxon>
        <taxon>Sphaeropleales</taxon>
        <taxon>Scenedesmaceae</taxon>
        <taxon>Tetradesmus</taxon>
    </lineage>
</organism>
<dbReference type="InterPro" id="IPR008930">
    <property type="entry name" value="Terpenoid_cyclase/PrenylTrfase"/>
</dbReference>
<comment type="similarity">
    <text evidence="1 4">Belongs to the terpene cyclase/mutase family.</text>
</comment>
<evidence type="ECO:0000256" key="3">
    <source>
        <dbReference type="ARBA" id="ARBA00023235"/>
    </source>
</evidence>
<dbReference type="PROSITE" id="PS01074">
    <property type="entry name" value="TERPENE_SYNTHASES"/>
    <property type="match status" value="1"/>
</dbReference>
<dbReference type="EMBL" id="CP126213">
    <property type="protein sequence ID" value="WIA15642.1"/>
    <property type="molecule type" value="Genomic_DNA"/>
</dbReference>
<dbReference type="SUPFAM" id="SSF48239">
    <property type="entry name" value="Terpenoid cyclases/Protein prenyltransferases"/>
    <property type="match status" value="3"/>
</dbReference>
<dbReference type="Pfam" id="PF13243">
    <property type="entry name" value="SQHop_cyclase_C"/>
    <property type="match status" value="2"/>
</dbReference>
<sequence>MWKFLSASDSGGHPHLVSLNGNKGRQTWEFDAKAGTPEQRERVEQLRAAFTANRHVQRHSADELLRLQCADKIAAKQHAPPTERIAEGEVPKAEQVEQHLKGAISFYECLQQDDGHFPGDYGGPMFLMPGMVIALYTCGQLDKVLRKEAQAEMVRYLHNHQNSDGGFGLHIEGGSTMFGTALSYVTLRLLGESADTPAATAARNWIHSRGGANYITSWGKFWLAVLGVYSWDGQNPLPPEMWLLPYSSWSGIGYLHPGRFWCHCRMVYLPMSYIYGIRGTCKETPLTAAIRDELYPVPYASIDWNAARSQIAKEDLYYPHPMIQDVLWWVLYKAEAVLLGSRLRKAALAEVMTHIHYEDENTRYVDIGPVNKVINMLCCWFEDPDSLAFKKHLPRLHDYLWVAEDGMKMQGYNGSQLWDTSFAVQAMLDSGLTDVAAGALKKAHAYIEQSQVVTEAAPPLSRYYRHISRGAWPFSSRDHGWPISDCTGEGFKAALGLAALQQPGLVGEGISRERLEAAVRVILSYQNSDGGMATYENTRSFHWLEVGGFGLVFMKEALQQPGLVGEGISRKRLEAAVRVILSYQNSDGGMATYENTRSFHWLEILNPAETFGDIIVDYSYVECTSACITALSAFDRLYPGSSWSKPIAAALAKAEAFVRRIQRPDGSWYGSWGVCFTYGTWFGATALACRGHTAASDPALHKACSFLVGKQRLDGGWGESYLSCQDKVYSQLEGESHVVNTAWAMMALLAAGYHTIDPKPLHKGAAFLMRAQQASGDWPQQHISGVFNRNCMITYANYRNIFPIWALGLYRRLVLLGHTRDSSSSSSSGQGDRAWLCAVSDFWHNSQPSSKPSKK</sequence>
<keyword evidence="3 4" id="KW-0413">Isomerase</keyword>
<dbReference type="Gene3D" id="1.50.10.20">
    <property type="match status" value="2"/>
</dbReference>
<feature type="domain" description="Squalene cyclase N-terminal" evidence="7">
    <location>
        <begin position="109"/>
        <end position="401"/>
    </location>
</feature>
<dbReference type="NCBIfam" id="TIGR01787">
    <property type="entry name" value="squalene_cyclas"/>
    <property type="match status" value="1"/>
</dbReference>
<accession>A0ABY8U321</accession>
<dbReference type="EC" id="5.4.99.-" evidence="4"/>
<evidence type="ECO:0000256" key="4">
    <source>
        <dbReference type="RuleBase" id="RU362003"/>
    </source>
</evidence>
<dbReference type="Pfam" id="PF13249">
    <property type="entry name" value="SQHop_cyclase_N"/>
    <property type="match status" value="1"/>
</dbReference>